<reference evidence="3 4" key="1">
    <citation type="submission" date="2020-08" db="EMBL/GenBank/DDBJ databases">
        <title>Genomic Encyclopedia of Archaeal and Bacterial Type Strains, Phase II (KMG-II): from individual species to whole genera.</title>
        <authorList>
            <person name="Goeker M."/>
        </authorList>
    </citation>
    <scope>NUCLEOTIDE SEQUENCE [LARGE SCALE GENOMIC DNA]</scope>
    <source>
        <strain evidence="3 4">DSM 23288</strain>
    </source>
</reference>
<feature type="transmembrane region" description="Helical" evidence="1">
    <location>
        <begin position="222"/>
        <end position="243"/>
    </location>
</feature>
<feature type="transmembrane region" description="Helical" evidence="1">
    <location>
        <begin position="154"/>
        <end position="175"/>
    </location>
</feature>
<comment type="caution">
    <text evidence="3">The sequence shown here is derived from an EMBL/GenBank/DDBJ whole genome shotgun (WGS) entry which is preliminary data.</text>
</comment>
<dbReference type="RefSeq" id="WP_183345049.1">
    <property type="nucleotide sequence ID" value="NZ_JACHNU010000008.1"/>
</dbReference>
<organism evidence="3 4">
    <name type="scientific">Conexibacter arvalis</name>
    <dbReference type="NCBI Taxonomy" id="912552"/>
    <lineage>
        <taxon>Bacteria</taxon>
        <taxon>Bacillati</taxon>
        <taxon>Actinomycetota</taxon>
        <taxon>Thermoleophilia</taxon>
        <taxon>Solirubrobacterales</taxon>
        <taxon>Conexibacteraceae</taxon>
        <taxon>Conexibacter</taxon>
    </lineage>
</organism>
<evidence type="ECO:0000313" key="3">
    <source>
        <dbReference type="EMBL" id="MBB4664745.1"/>
    </source>
</evidence>
<gene>
    <name evidence="3" type="ORF">BDZ31_004360</name>
</gene>
<evidence type="ECO:0000313" key="4">
    <source>
        <dbReference type="Proteomes" id="UP000585272"/>
    </source>
</evidence>
<keyword evidence="1" id="KW-1133">Transmembrane helix</keyword>
<keyword evidence="1" id="KW-0472">Membrane</keyword>
<dbReference type="EMBL" id="JACHNU010000008">
    <property type="protein sequence ID" value="MBB4664745.1"/>
    <property type="molecule type" value="Genomic_DNA"/>
</dbReference>
<dbReference type="AlphaFoldDB" id="A0A840IK92"/>
<proteinExistence type="predicted"/>
<feature type="transmembrane region" description="Helical" evidence="1">
    <location>
        <begin position="87"/>
        <end position="108"/>
    </location>
</feature>
<dbReference type="InterPro" id="IPR036938">
    <property type="entry name" value="PAP2/HPO_sf"/>
</dbReference>
<keyword evidence="4" id="KW-1185">Reference proteome</keyword>
<accession>A0A840IK92</accession>
<sequence length="286" mass="29493">MPRRAQLAGAGALAAAVLLPLVYLLATRSGAANHLDAQILAGFANLDGPRVHPIALFLARLCDPDRFVWLAAALVAVALLRRRPRTAAAVVIVLFGSGLTTQLLKPALATPRHSELLDGLGQIIPASWPSGHATASMALALCAVLVAPARLRAWAAALGAVFAVAVTFSFLTLNWHYPSDVLGGFLVAAAWAAAAVAVLSWAAVRWPQEESGAGRPLPLREVLAPAGVTAASAALLAAMVLLARPRQTLDYAAEHTTFVVGAGALAVAALALAVALGLLLLRAPRR</sequence>
<feature type="transmembrane region" description="Helical" evidence="1">
    <location>
        <begin position="258"/>
        <end position="281"/>
    </location>
</feature>
<dbReference type="Pfam" id="PF01569">
    <property type="entry name" value="PAP2"/>
    <property type="match status" value="1"/>
</dbReference>
<evidence type="ECO:0000256" key="1">
    <source>
        <dbReference type="SAM" id="Phobius"/>
    </source>
</evidence>
<feature type="transmembrane region" description="Helical" evidence="1">
    <location>
        <begin position="181"/>
        <end position="202"/>
    </location>
</feature>
<feature type="domain" description="Phosphatidic acid phosphatase type 2/haloperoxidase" evidence="2">
    <location>
        <begin position="83"/>
        <end position="196"/>
    </location>
</feature>
<evidence type="ECO:0000259" key="2">
    <source>
        <dbReference type="SMART" id="SM00014"/>
    </source>
</evidence>
<name>A0A840IK92_9ACTN</name>
<dbReference type="InterPro" id="IPR000326">
    <property type="entry name" value="PAP2/HPO"/>
</dbReference>
<dbReference type="SMART" id="SM00014">
    <property type="entry name" value="acidPPc"/>
    <property type="match status" value="1"/>
</dbReference>
<feature type="transmembrane region" description="Helical" evidence="1">
    <location>
        <begin position="128"/>
        <end position="147"/>
    </location>
</feature>
<protein>
    <submittedName>
        <fullName evidence="3">Membrane-associated phospholipid phosphatase</fullName>
    </submittedName>
</protein>
<feature type="transmembrane region" description="Helical" evidence="1">
    <location>
        <begin position="54"/>
        <end position="80"/>
    </location>
</feature>
<dbReference type="Proteomes" id="UP000585272">
    <property type="component" value="Unassembled WGS sequence"/>
</dbReference>
<keyword evidence="1" id="KW-0812">Transmembrane</keyword>
<dbReference type="SUPFAM" id="SSF48317">
    <property type="entry name" value="Acid phosphatase/Vanadium-dependent haloperoxidase"/>
    <property type="match status" value="1"/>
</dbReference>
<dbReference type="Gene3D" id="1.20.144.10">
    <property type="entry name" value="Phosphatidic acid phosphatase type 2/haloperoxidase"/>
    <property type="match status" value="1"/>
</dbReference>